<evidence type="ECO:0000256" key="1">
    <source>
        <dbReference type="ARBA" id="ARBA00008655"/>
    </source>
</evidence>
<feature type="region of interest" description="Disordered" evidence="4">
    <location>
        <begin position="219"/>
        <end position="313"/>
    </location>
</feature>
<evidence type="ECO:0000259" key="6">
    <source>
        <dbReference type="Pfam" id="PF16076"/>
    </source>
</evidence>
<dbReference type="InterPro" id="IPR032098">
    <property type="entry name" value="Acyltransf_C"/>
</dbReference>
<feature type="transmembrane region" description="Helical" evidence="5">
    <location>
        <begin position="184"/>
        <end position="207"/>
    </location>
</feature>
<keyword evidence="5" id="KW-0812">Transmembrane</keyword>
<gene>
    <name evidence="7" type="ORF">PEVE_00000654</name>
</gene>
<sequence>MQNALYIFLKRRWEQDESYLNTVLSYFVDSSACLQLLLFPEGTNLEEGSKVKSDSFAEKNNLPCYDYVLHPRVRGFTYCIEKLRQGRLDAIHDVTIGYSQNYCFQEMDLLKGNVPDEIHFHLRRYSDKELPRDTKGLEAWCCERWEEKEERLKNFYTKSKQFGPPPELASETEITVRYLFLKCLIFWVAFAVCISLLLYASVLARWWCCVGDDDSDDSCDGDDVNSNDGGDNIGGVGDDDADDSDVGNGNDGYDDGEVDADCGKSTCGGEGNDGGDEADDNGGDGSGNDGDDIDGRWKGGEDDNNGDDEGGFGDDGGYVVEMIMVTRVVTVCYGGEISGVSVMMMGVMVCYGGDGVYDDDGGDDARTRGRRCNSHRCPHVIEY</sequence>
<protein>
    <recommendedName>
        <fullName evidence="6">Acyltransferase C-terminal domain-containing protein</fullName>
    </recommendedName>
</protein>
<evidence type="ECO:0000256" key="2">
    <source>
        <dbReference type="ARBA" id="ARBA00022679"/>
    </source>
</evidence>
<feature type="compositionally biased region" description="Acidic residues" evidence="4">
    <location>
        <begin position="273"/>
        <end position="282"/>
    </location>
</feature>
<dbReference type="PANTHER" id="PTHR10983:SF16">
    <property type="entry name" value="LYSOCARDIOLIPIN ACYLTRANSFERASE 1"/>
    <property type="match status" value="1"/>
</dbReference>
<feature type="domain" description="Acyltransferase C-terminal" evidence="6">
    <location>
        <begin position="109"/>
        <end position="168"/>
    </location>
</feature>
<evidence type="ECO:0000313" key="8">
    <source>
        <dbReference type="Proteomes" id="UP001159427"/>
    </source>
</evidence>
<proteinExistence type="inferred from homology"/>
<keyword evidence="5" id="KW-0472">Membrane</keyword>
<accession>A0ABN8PWV8</accession>
<reference evidence="7 8" key="1">
    <citation type="submission" date="2022-05" db="EMBL/GenBank/DDBJ databases">
        <authorList>
            <consortium name="Genoscope - CEA"/>
            <person name="William W."/>
        </authorList>
    </citation>
    <scope>NUCLEOTIDE SEQUENCE [LARGE SCALE GENOMIC DNA]</scope>
</reference>
<keyword evidence="3" id="KW-0012">Acyltransferase</keyword>
<keyword evidence="8" id="KW-1185">Reference proteome</keyword>
<evidence type="ECO:0000256" key="5">
    <source>
        <dbReference type="SAM" id="Phobius"/>
    </source>
</evidence>
<dbReference type="Proteomes" id="UP001159427">
    <property type="component" value="Unassembled WGS sequence"/>
</dbReference>
<name>A0ABN8PWV8_9CNID</name>
<keyword evidence="5" id="KW-1133">Transmembrane helix</keyword>
<dbReference type="CDD" id="cd07990">
    <property type="entry name" value="LPLAT_LCLAT1-like"/>
    <property type="match status" value="1"/>
</dbReference>
<organism evidence="7 8">
    <name type="scientific">Porites evermanni</name>
    <dbReference type="NCBI Taxonomy" id="104178"/>
    <lineage>
        <taxon>Eukaryota</taxon>
        <taxon>Metazoa</taxon>
        <taxon>Cnidaria</taxon>
        <taxon>Anthozoa</taxon>
        <taxon>Hexacorallia</taxon>
        <taxon>Scleractinia</taxon>
        <taxon>Fungiina</taxon>
        <taxon>Poritidae</taxon>
        <taxon>Porites</taxon>
    </lineage>
</organism>
<comment type="caution">
    <text evidence="7">The sequence shown here is derived from an EMBL/GenBank/DDBJ whole genome shotgun (WGS) entry which is preliminary data.</text>
</comment>
<dbReference type="Pfam" id="PF16076">
    <property type="entry name" value="Acyltransf_C"/>
    <property type="match status" value="1"/>
</dbReference>
<dbReference type="EMBL" id="CALNXI010001028">
    <property type="protein sequence ID" value="CAH3152140.1"/>
    <property type="molecule type" value="Genomic_DNA"/>
</dbReference>
<keyword evidence="2" id="KW-0808">Transferase</keyword>
<evidence type="ECO:0000313" key="7">
    <source>
        <dbReference type="EMBL" id="CAH3152140.1"/>
    </source>
</evidence>
<comment type="similarity">
    <text evidence="1">Belongs to the 1-acyl-sn-glycerol-3-phosphate acyltransferase family.</text>
</comment>
<evidence type="ECO:0000256" key="4">
    <source>
        <dbReference type="SAM" id="MobiDB-lite"/>
    </source>
</evidence>
<dbReference type="PANTHER" id="PTHR10983">
    <property type="entry name" value="1-ACYLGLYCEROL-3-PHOSPHATE ACYLTRANSFERASE-RELATED"/>
    <property type="match status" value="1"/>
</dbReference>
<feature type="compositionally biased region" description="Acidic residues" evidence="4">
    <location>
        <begin position="302"/>
        <end position="312"/>
    </location>
</feature>
<evidence type="ECO:0000256" key="3">
    <source>
        <dbReference type="ARBA" id="ARBA00023315"/>
    </source>
</evidence>